<evidence type="ECO:0000313" key="4">
    <source>
        <dbReference type="Proteomes" id="UP000258016"/>
    </source>
</evidence>
<evidence type="ECO:0000256" key="2">
    <source>
        <dbReference type="SAM" id="SignalP"/>
    </source>
</evidence>
<sequence>MRKIIFAAAAIALFPAAAQAQLLGGGGLGGGLGGSLGGSLGGTLDNSIGSSIGGALDRTTRTVRGSVDGSGSTDGSQSVDARRGTVSANRSANGSISGSTASLADVVVPTASQMANMSGSGAANGQGSANAQLIGTDAVTGAVAPVVQGARSRAGEAVSSIPDMNAPTGGAASGSGAGSAGGSLMSSPLAVAGSAAAAGEGVAAVSRGMPVMTPDGASLGKVSQLVANSRGEVQQVVVKQGKVTRELPTGMFSASGDALVLAQASGAASAEGQDTAEPAE</sequence>
<organism evidence="3 4">
    <name type="scientific">Blastomonas fulva</name>
    <dbReference type="NCBI Taxonomy" id="1550728"/>
    <lineage>
        <taxon>Bacteria</taxon>
        <taxon>Pseudomonadati</taxon>
        <taxon>Pseudomonadota</taxon>
        <taxon>Alphaproteobacteria</taxon>
        <taxon>Sphingomonadales</taxon>
        <taxon>Sphingomonadaceae</taxon>
        <taxon>Blastomonas</taxon>
    </lineage>
</organism>
<dbReference type="SUPFAM" id="SSF50346">
    <property type="entry name" value="PRC-barrel domain"/>
    <property type="match status" value="1"/>
</dbReference>
<dbReference type="Proteomes" id="UP000258016">
    <property type="component" value="Chromosome"/>
</dbReference>
<feature type="region of interest" description="Disordered" evidence="1">
    <location>
        <begin position="59"/>
        <end position="98"/>
    </location>
</feature>
<protein>
    <recommendedName>
        <fullName evidence="5">PRC-barrel domain-containing protein</fullName>
    </recommendedName>
</protein>
<evidence type="ECO:0000256" key="1">
    <source>
        <dbReference type="SAM" id="MobiDB-lite"/>
    </source>
</evidence>
<feature type="compositionally biased region" description="Polar residues" evidence="1">
    <location>
        <begin position="86"/>
        <end position="98"/>
    </location>
</feature>
<feature type="compositionally biased region" description="Low complexity" evidence="1">
    <location>
        <begin position="62"/>
        <end position="76"/>
    </location>
</feature>
<reference evidence="3 4" key="1">
    <citation type="submission" date="2017-03" db="EMBL/GenBank/DDBJ databases">
        <title>Complete genome sequence of Blastomonas fulva degrading microcsystin LR.</title>
        <authorList>
            <person name="Lee H.-g."/>
            <person name="Jin L."/>
            <person name="oh H.-M."/>
        </authorList>
    </citation>
    <scope>NUCLEOTIDE SEQUENCE [LARGE SCALE GENOMIC DNA]</scope>
    <source>
        <strain evidence="3 4">T2</strain>
    </source>
</reference>
<dbReference type="EMBL" id="CP020083">
    <property type="protein sequence ID" value="ASR50257.1"/>
    <property type="molecule type" value="Genomic_DNA"/>
</dbReference>
<proteinExistence type="predicted"/>
<name>A0ABM6M2S6_9SPHN</name>
<feature type="region of interest" description="Disordered" evidence="1">
    <location>
        <begin position="160"/>
        <end position="179"/>
    </location>
</feature>
<feature type="signal peptide" evidence="2">
    <location>
        <begin position="1"/>
        <end position="20"/>
    </location>
</feature>
<evidence type="ECO:0000313" key="3">
    <source>
        <dbReference type="EMBL" id="ASR50257.1"/>
    </source>
</evidence>
<keyword evidence="2" id="KW-0732">Signal</keyword>
<feature type="chain" id="PRO_5046962750" description="PRC-barrel domain-containing protein" evidence="2">
    <location>
        <begin position="21"/>
        <end position="280"/>
    </location>
</feature>
<evidence type="ECO:0008006" key="5">
    <source>
        <dbReference type="Google" id="ProtNLM"/>
    </source>
</evidence>
<dbReference type="InterPro" id="IPR011033">
    <property type="entry name" value="PRC_barrel-like_sf"/>
</dbReference>
<keyword evidence="4" id="KW-1185">Reference proteome</keyword>
<accession>A0ABM6M2S6</accession>
<gene>
    <name evidence="3" type="ORF">B5J99_01200</name>
</gene>